<gene>
    <name evidence="1" type="ORF">S06H3_61282</name>
</gene>
<evidence type="ECO:0000313" key="1">
    <source>
        <dbReference type="EMBL" id="GAI51284.1"/>
    </source>
</evidence>
<feature type="non-terminal residue" evidence="1">
    <location>
        <position position="1"/>
    </location>
</feature>
<accession>X1R6P3</accession>
<organism evidence="1">
    <name type="scientific">marine sediment metagenome</name>
    <dbReference type="NCBI Taxonomy" id="412755"/>
    <lineage>
        <taxon>unclassified sequences</taxon>
        <taxon>metagenomes</taxon>
        <taxon>ecological metagenomes</taxon>
    </lineage>
</organism>
<dbReference type="Gene3D" id="3.90.930.1">
    <property type="match status" value="1"/>
</dbReference>
<dbReference type="AlphaFoldDB" id="X1R6P3"/>
<reference evidence="1" key="1">
    <citation type="journal article" date="2014" name="Front. Microbiol.">
        <title>High frequency of phylogenetically diverse reductive dehalogenase-homologous genes in deep subseafloor sedimentary metagenomes.</title>
        <authorList>
            <person name="Kawai M."/>
            <person name="Futagami T."/>
            <person name="Toyoda A."/>
            <person name="Takaki Y."/>
            <person name="Nishi S."/>
            <person name="Hori S."/>
            <person name="Arai W."/>
            <person name="Tsubouchi T."/>
            <person name="Morono Y."/>
            <person name="Uchiyama I."/>
            <person name="Ito T."/>
            <person name="Fujiyama A."/>
            <person name="Inagaki F."/>
            <person name="Takami H."/>
        </authorList>
    </citation>
    <scope>NUCLEOTIDE SEQUENCE</scope>
    <source>
        <strain evidence="1">Expedition CK06-06</strain>
    </source>
</reference>
<protein>
    <submittedName>
        <fullName evidence="1">Uncharacterized protein</fullName>
    </submittedName>
</protein>
<dbReference type="EMBL" id="BARV01040152">
    <property type="protein sequence ID" value="GAI51284.1"/>
    <property type="molecule type" value="Genomic_DNA"/>
</dbReference>
<dbReference type="Pfam" id="PF07661">
    <property type="entry name" value="MORN_2"/>
    <property type="match status" value="1"/>
</dbReference>
<sequence>YKNEKKGVIKKNIPVGTWRYWDENGKLFKERIFEHEKPVMEKLYTGGIQTGKKIYKYKGEALAKIEEYSDSLLIKEKIYNEAGKLFNVISYTNGNLTQELIYKYQYGKLKKIETYNEDILTKESIYNDGVLSEKKLYDNGKLTRELIYTYSGLFREKIYENDLLIKEKGAFD</sequence>
<dbReference type="InterPro" id="IPR011652">
    <property type="entry name" value="MORN_2"/>
</dbReference>
<comment type="caution">
    <text evidence="1">The sequence shown here is derived from an EMBL/GenBank/DDBJ whole genome shotgun (WGS) entry which is preliminary data.</text>
</comment>
<feature type="non-terminal residue" evidence="1">
    <location>
        <position position="172"/>
    </location>
</feature>
<dbReference type="SUPFAM" id="SSF82185">
    <property type="entry name" value="Histone H3 K4-specific methyltransferase SET7/9 N-terminal domain"/>
    <property type="match status" value="1"/>
</dbReference>
<proteinExistence type="predicted"/>
<name>X1R6P3_9ZZZZ</name>